<dbReference type="PANTHER" id="PTHR13393:SF0">
    <property type="entry name" value="RNA N6-ADENOSINE-METHYLTRANSFERASE METTL16"/>
    <property type="match status" value="1"/>
</dbReference>
<evidence type="ECO:0000313" key="8">
    <source>
        <dbReference type="Proteomes" id="UP000054217"/>
    </source>
</evidence>
<reference evidence="8" key="2">
    <citation type="submission" date="2015-01" db="EMBL/GenBank/DDBJ databases">
        <title>Evolutionary Origins and Diversification of the Mycorrhizal Mutualists.</title>
        <authorList>
            <consortium name="DOE Joint Genome Institute"/>
            <consortium name="Mycorrhizal Genomics Consortium"/>
            <person name="Kohler A."/>
            <person name="Kuo A."/>
            <person name="Nagy L.G."/>
            <person name="Floudas D."/>
            <person name="Copeland A."/>
            <person name="Barry K.W."/>
            <person name="Cichocki N."/>
            <person name="Veneault-Fourrey C."/>
            <person name="LaButti K."/>
            <person name="Lindquist E.A."/>
            <person name="Lipzen A."/>
            <person name="Lundell T."/>
            <person name="Morin E."/>
            <person name="Murat C."/>
            <person name="Riley R."/>
            <person name="Ohm R."/>
            <person name="Sun H."/>
            <person name="Tunlid A."/>
            <person name="Henrissat B."/>
            <person name="Grigoriev I.V."/>
            <person name="Hibbett D.S."/>
            <person name="Martin F."/>
        </authorList>
    </citation>
    <scope>NUCLEOTIDE SEQUENCE [LARGE SCALE GENOMIC DNA]</scope>
    <source>
        <strain evidence="8">Marx 270</strain>
    </source>
</reference>
<evidence type="ECO:0000256" key="4">
    <source>
        <dbReference type="ARBA" id="ARBA00022691"/>
    </source>
</evidence>
<evidence type="ECO:0000256" key="3">
    <source>
        <dbReference type="ARBA" id="ARBA00022679"/>
    </source>
</evidence>
<dbReference type="PIRSF" id="PIRSF037350">
    <property type="entry name" value="Mtase_ZK1128_prd"/>
    <property type="match status" value="1"/>
</dbReference>
<feature type="binding site" evidence="6">
    <location>
        <position position="125"/>
    </location>
    <ligand>
        <name>S-adenosyl-L-methionine</name>
        <dbReference type="ChEBI" id="CHEBI:59789"/>
    </ligand>
</feature>
<dbReference type="SUPFAM" id="SSF53335">
    <property type="entry name" value="S-adenosyl-L-methionine-dependent methyltransferases"/>
    <property type="match status" value="1"/>
</dbReference>
<reference evidence="7 8" key="1">
    <citation type="submission" date="2014-04" db="EMBL/GenBank/DDBJ databases">
        <authorList>
            <consortium name="DOE Joint Genome Institute"/>
            <person name="Kuo A."/>
            <person name="Kohler A."/>
            <person name="Costa M.D."/>
            <person name="Nagy L.G."/>
            <person name="Floudas D."/>
            <person name="Copeland A."/>
            <person name="Barry K.W."/>
            <person name="Cichocki N."/>
            <person name="Veneault-Fourrey C."/>
            <person name="LaButti K."/>
            <person name="Lindquist E.A."/>
            <person name="Lipzen A."/>
            <person name="Lundell T."/>
            <person name="Morin E."/>
            <person name="Murat C."/>
            <person name="Sun H."/>
            <person name="Tunlid A."/>
            <person name="Henrissat B."/>
            <person name="Grigoriev I.V."/>
            <person name="Hibbett D.S."/>
            <person name="Martin F."/>
            <person name="Nordberg H.P."/>
            <person name="Cantor M.N."/>
            <person name="Hua S.X."/>
        </authorList>
    </citation>
    <scope>NUCLEOTIDE SEQUENCE [LARGE SCALE GENOMIC DNA]</scope>
    <source>
        <strain evidence="7 8">Marx 270</strain>
    </source>
</reference>
<dbReference type="PANTHER" id="PTHR13393">
    <property type="entry name" value="SAM-DEPENDENT METHYLTRANSFERASE"/>
    <property type="match status" value="1"/>
</dbReference>
<dbReference type="InterPro" id="IPR010286">
    <property type="entry name" value="METTL16/RlmF"/>
</dbReference>
<evidence type="ECO:0008006" key="9">
    <source>
        <dbReference type="Google" id="ProtNLM"/>
    </source>
</evidence>
<feature type="binding site" evidence="6">
    <location>
        <position position="176"/>
    </location>
    <ligand>
        <name>S-adenosyl-L-methionine</name>
        <dbReference type="ChEBI" id="CHEBI:59789"/>
    </ligand>
</feature>
<dbReference type="InterPro" id="IPR029063">
    <property type="entry name" value="SAM-dependent_MTases_sf"/>
</dbReference>
<sequence>MHPRNIYATPPDFVALARSYPPLRPYVFLTHTGPSIDFKNPIAQRRLTEALLRIDFDISLSLPENRLCPPIPNRLNYVLWIQDIIRETAPDVAVIRGIDIGTGASTVYPLLACRLESTWQFVATDVDKDSLTSARENVNRNHLSDRVVITETSPSKPLLFPLEKDTTSMYEFTLCNPPFYSSADEMAQSAETKEFGPNAVCTGAEVEMITPGGEVAFVSRIFMESLRHKARCRWYTSMLGKMISLHEIVSLLRNNLVDNYAITEFVQGQTRRWAIAWSFGTRRLPDVHARISSPALQGIMPLRTTLYQPLANITSTALLSGILSQVLADVDGVSVILGSSSSGDHIYLVRASANTWSRSARRKKTTAPLQTDMPSQSTPVMQCRIRCRHGLSPTVTDNHKLQGAYLEYQWIDGKERSVFESFVSHVNRKVASSRLTNR</sequence>
<keyword evidence="2 5" id="KW-0489">Methyltransferase</keyword>
<dbReference type="HOGENOM" id="CLU_027534_0_1_1"/>
<accession>A0A0C3KT19</accession>
<dbReference type="STRING" id="870435.A0A0C3KT19"/>
<dbReference type="Gene3D" id="3.40.50.150">
    <property type="entry name" value="Vaccinia Virus protein VP39"/>
    <property type="match status" value="1"/>
</dbReference>
<organism evidence="7 8">
    <name type="scientific">Pisolithus tinctorius Marx 270</name>
    <dbReference type="NCBI Taxonomy" id="870435"/>
    <lineage>
        <taxon>Eukaryota</taxon>
        <taxon>Fungi</taxon>
        <taxon>Dikarya</taxon>
        <taxon>Basidiomycota</taxon>
        <taxon>Agaricomycotina</taxon>
        <taxon>Agaricomycetes</taxon>
        <taxon>Agaricomycetidae</taxon>
        <taxon>Boletales</taxon>
        <taxon>Sclerodermatineae</taxon>
        <taxon>Pisolithaceae</taxon>
        <taxon>Pisolithus</taxon>
    </lineage>
</organism>
<dbReference type="InParanoid" id="A0A0C3KT19"/>
<gene>
    <name evidence="7" type="ORF">M404DRAFT_687780</name>
</gene>
<keyword evidence="3 5" id="KW-0808">Transferase</keyword>
<evidence type="ECO:0000313" key="7">
    <source>
        <dbReference type="EMBL" id="KIO12662.1"/>
    </source>
</evidence>
<feature type="binding site" evidence="6">
    <location>
        <position position="74"/>
    </location>
    <ligand>
        <name>S-adenosyl-L-methionine</name>
        <dbReference type="ChEBI" id="CHEBI:59789"/>
    </ligand>
</feature>
<feature type="binding site" evidence="6">
    <location>
        <position position="101"/>
    </location>
    <ligand>
        <name>S-adenosyl-L-methionine</name>
        <dbReference type="ChEBI" id="CHEBI:59789"/>
    </ligand>
</feature>
<name>A0A0C3KT19_PISTI</name>
<dbReference type="GO" id="GO:0070475">
    <property type="term" value="P:rRNA base methylation"/>
    <property type="evidence" value="ECO:0007669"/>
    <property type="project" value="TreeGrafter"/>
</dbReference>
<dbReference type="GO" id="GO:0005634">
    <property type="term" value="C:nucleus"/>
    <property type="evidence" value="ECO:0007669"/>
    <property type="project" value="TreeGrafter"/>
</dbReference>
<dbReference type="InterPro" id="IPR017182">
    <property type="entry name" value="METTL16/PsiM"/>
</dbReference>
<evidence type="ECO:0000256" key="2">
    <source>
        <dbReference type="ARBA" id="ARBA00022603"/>
    </source>
</evidence>
<proteinExistence type="inferred from homology"/>
<evidence type="ECO:0000256" key="6">
    <source>
        <dbReference type="PIRSR" id="PIRSR037350-1"/>
    </source>
</evidence>
<evidence type="ECO:0000256" key="5">
    <source>
        <dbReference type="PIRNR" id="PIRNR037350"/>
    </source>
</evidence>
<evidence type="ECO:0000256" key="1">
    <source>
        <dbReference type="ARBA" id="ARBA00005878"/>
    </source>
</evidence>
<keyword evidence="8" id="KW-1185">Reference proteome</keyword>
<protein>
    <recommendedName>
        <fullName evidence="9">U6 small nuclear RNA (adenine-(43)-N(6))-methyltransferase</fullName>
    </recommendedName>
</protein>
<dbReference type="FunCoup" id="A0A0C3KT19">
    <property type="interactions" value="260"/>
</dbReference>
<keyword evidence="4 6" id="KW-0949">S-adenosyl-L-methionine</keyword>
<dbReference type="OrthoDB" id="514248at2759"/>
<dbReference type="Pfam" id="PF05971">
    <property type="entry name" value="Methyltransf_10"/>
    <property type="match status" value="1"/>
</dbReference>
<dbReference type="CDD" id="cd02440">
    <property type="entry name" value="AdoMet_MTases"/>
    <property type="match status" value="1"/>
</dbReference>
<dbReference type="EMBL" id="KN831947">
    <property type="protein sequence ID" value="KIO12662.1"/>
    <property type="molecule type" value="Genomic_DNA"/>
</dbReference>
<comment type="similarity">
    <text evidence="1 5">Belongs to the methyltransferase superfamily. METTL16/RlmF family.</text>
</comment>
<dbReference type="AlphaFoldDB" id="A0A0C3KT19"/>
<dbReference type="Proteomes" id="UP000054217">
    <property type="component" value="Unassembled WGS sequence"/>
</dbReference>
<dbReference type="GO" id="GO:0008168">
    <property type="term" value="F:methyltransferase activity"/>
    <property type="evidence" value="ECO:0007669"/>
    <property type="project" value="UniProtKB-KW"/>
</dbReference>